<dbReference type="PANTHER" id="PTHR43757">
    <property type="entry name" value="AMINOMETHYLTRANSFERASE"/>
    <property type="match status" value="1"/>
</dbReference>
<dbReference type="Gene3D" id="3.30.1360.120">
    <property type="entry name" value="Probable tRNA modification gtpase trme, domain 1"/>
    <property type="match status" value="1"/>
</dbReference>
<organism evidence="2 3">
    <name type="scientific">Desulfobacter postgatei</name>
    <dbReference type="NCBI Taxonomy" id="2293"/>
    <lineage>
        <taxon>Bacteria</taxon>
        <taxon>Pseudomonadati</taxon>
        <taxon>Thermodesulfobacteriota</taxon>
        <taxon>Desulfobacteria</taxon>
        <taxon>Desulfobacterales</taxon>
        <taxon>Desulfobacteraceae</taxon>
        <taxon>Desulfobacter</taxon>
    </lineage>
</organism>
<sequence length="414" mass="45830">MTNYLKKTPLNAWHRNVGANMADFGGFDMPLWYDTGVKNEHLAVLKSAGMFDTSHMDCIRIQGKDAPALLDFCFTRQIHDLTFGRCIYGAFLDAQGHCFDDAIIYRFSDISFMVCVNAGMGALVTGHLTSHSDGKTLEIKNLSEKVAKLDVQGKNALKIVSDLIRDAEKVFEKMPYFSFKGDLDPDASNGVRLVDGTPVIISRTGYTGEFGFEIFIGPDKVEKLWCDLLDAGSPYGLIPCGLGARDSLRAGACLPLSHQDIGHFPFINHPWEFALPFQTGTRQFTKAFLGDTHLIHLEKPSFTYAFVGDSLRKVTAGDAGRVLTEQGEDIGQVLTCATDMGIFWHENKIVSINTPDLPPDVKIKGLACGFVMVNQPLEMGTRLWLVEGKRKIGVRLVSDIRPDRTARLAIKNFK</sequence>
<dbReference type="EMBL" id="PDTI01000009">
    <property type="protein sequence ID" value="PIE63342.1"/>
    <property type="molecule type" value="Genomic_DNA"/>
</dbReference>
<evidence type="ECO:0000259" key="1">
    <source>
        <dbReference type="Pfam" id="PF01571"/>
    </source>
</evidence>
<dbReference type="Pfam" id="PF01571">
    <property type="entry name" value="GCV_T"/>
    <property type="match status" value="1"/>
</dbReference>
<dbReference type="InterPro" id="IPR027266">
    <property type="entry name" value="TrmE/GcvT-like"/>
</dbReference>
<evidence type="ECO:0000313" key="3">
    <source>
        <dbReference type="Proteomes" id="UP000231203"/>
    </source>
</evidence>
<gene>
    <name evidence="2" type="ORF">CSA25_00685</name>
</gene>
<accession>A0A2G6MTR5</accession>
<dbReference type="InterPro" id="IPR006222">
    <property type="entry name" value="GCVT_N"/>
</dbReference>
<reference evidence="2 3" key="1">
    <citation type="submission" date="2017-10" db="EMBL/GenBank/DDBJ databases">
        <title>Novel microbial diversity and functional potential in the marine mammal oral microbiome.</title>
        <authorList>
            <person name="Dudek N.K."/>
            <person name="Sun C.L."/>
            <person name="Burstein D."/>
            <person name="Kantor R.S."/>
            <person name="Aliaga Goltsman D.S."/>
            <person name="Bik E.M."/>
            <person name="Thomas B.C."/>
            <person name="Banfield J.F."/>
            <person name="Relman D.A."/>
        </authorList>
    </citation>
    <scope>NUCLEOTIDE SEQUENCE [LARGE SCALE GENOMIC DNA]</scope>
    <source>
        <strain evidence="2">DOLJORAL78_47_202</strain>
    </source>
</reference>
<feature type="domain" description="GCVT N-terminal" evidence="1">
    <location>
        <begin position="11"/>
        <end position="262"/>
    </location>
</feature>
<comment type="caution">
    <text evidence="2">The sequence shown here is derived from an EMBL/GenBank/DDBJ whole genome shotgun (WGS) entry which is preliminary data.</text>
</comment>
<protein>
    <submittedName>
        <fullName evidence="2">Glycine cleavage system protein T</fullName>
    </submittedName>
</protein>
<dbReference type="AlphaFoldDB" id="A0A2G6MTR5"/>
<evidence type="ECO:0000313" key="2">
    <source>
        <dbReference type="EMBL" id="PIE63342.1"/>
    </source>
</evidence>
<proteinExistence type="predicted"/>
<name>A0A2G6MTR5_9BACT</name>
<dbReference type="InterPro" id="IPR028896">
    <property type="entry name" value="GcvT/YgfZ/DmdA"/>
</dbReference>
<dbReference type="SUPFAM" id="SSF103025">
    <property type="entry name" value="Folate-binding domain"/>
    <property type="match status" value="1"/>
</dbReference>
<dbReference type="Proteomes" id="UP000231203">
    <property type="component" value="Unassembled WGS sequence"/>
</dbReference>
<dbReference type="PANTHER" id="PTHR43757:SF2">
    <property type="entry name" value="AMINOMETHYLTRANSFERASE, MITOCHONDRIAL"/>
    <property type="match status" value="1"/>
</dbReference>